<keyword evidence="1" id="KW-0175">Coiled coil</keyword>
<reference evidence="2 3" key="1">
    <citation type="journal article" date="2018" name="BMC Genomics">
        <title>Genomic comparison of Trypanosoma conorhini and Trypanosoma rangeli to Trypanosoma cruzi strains of high and low virulence.</title>
        <authorList>
            <person name="Bradwell K.R."/>
            <person name="Koparde V.N."/>
            <person name="Matveyev A.V."/>
            <person name="Serrano M.G."/>
            <person name="Alves J.M."/>
            <person name="Parikh H."/>
            <person name="Huang B."/>
            <person name="Lee V."/>
            <person name="Espinosa-Alvarez O."/>
            <person name="Ortiz P.A."/>
            <person name="Costa-Martins A.G."/>
            <person name="Teixeira M.M."/>
            <person name="Buck G.A."/>
        </authorList>
    </citation>
    <scope>NUCLEOTIDE SEQUENCE [LARGE SCALE GENOMIC DNA]</scope>
    <source>
        <strain evidence="2 3">025E</strain>
    </source>
</reference>
<protein>
    <submittedName>
        <fullName evidence="2">Putative kinesin</fullName>
    </submittedName>
</protein>
<feature type="coiled-coil region" evidence="1">
    <location>
        <begin position="137"/>
        <end position="199"/>
    </location>
</feature>
<sequence>MFHAAAVSMAEELEECRCLLAEEASERHSLLDDHHASLLGHARRTAEREMDVLRGEHSESVTQADAHARAQREEIDALRLAFSRQERNVAEFAARTTSAFSAQSAVWLDFFREKLQLLMDFSERHAAALHTSHAVVLEELARVERGAEAQVREARSLLDVETASFAEALRQKGEEMESAAALHAKAMHAQQAAKRLELETVSRRAKQYLATVEGRLHDALQSDEGKVGMLLQMMHDEYENHARLLARQADDAAGRAKELQEELHAANLQHLTGSCAMAEQHKGELRQMELLLQQTRESACEARQQLQQKHDADEEKLRGIIRATESTRDDAVKKAMEGLRLLRAVEHLVEGNSSLYNEHTGAQWALLGTAVDSLQAACLASAAAMRQRHEGELRGLRQEHEVTVRVLEKNLASLRRNQAEMFHAAAVSMAEELEECRCLLAEEASERHSLLDDHHASLLGHARRTAEREMDVLRGEHSESVTQADAHARAQREEIDALRLAFSRQERNVAEFAARTTSAFSAQSAVWLDFFRESCNC</sequence>
<keyword evidence="3" id="KW-1185">Reference proteome</keyword>
<dbReference type="EMBL" id="MKKU01000101">
    <property type="protein sequence ID" value="RNF24451.1"/>
    <property type="molecule type" value="Genomic_DNA"/>
</dbReference>
<dbReference type="OrthoDB" id="10568078at2759"/>
<proteinExistence type="predicted"/>
<organism evidence="2 3">
    <name type="scientific">Trypanosoma conorhini</name>
    <dbReference type="NCBI Taxonomy" id="83891"/>
    <lineage>
        <taxon>Eukaryota</taxon>
        <taxon>Discoba</taxon>
        <taxon>Euglenozoa</taxon>
        <taxon>Kinetoplastea</taxon>
        <taxon>Metakinetoplastina</taxon>
        <taxon>Trypanosomatida</taxon>
        <taxon>Trypanosomatidae</taxon>
        <taxon>Trypanosoma</taxon>
    </lineage>
</organism>
<dbReference type="GeneID" id="40316159"/>
<accession>A0A3R7M0U9</accession>
<comment type="caution">
    <text evidence="2">The sequence shown here is derived from an EMBL/GenBank/DDBJ whole genome shotgun (WGS) entry which is preliminary data.</text>
</comment>
<dbReference type="RefSeq" id="XP_029230442.1">
    <property type="nucleotide sequence ID" value="XM_029369473.1"/>
</dbReference>
<dbReference type="AlphaFoldDB" id="A0A3R7M0U9"/>
<feature type="coiled-coil region" evidence="1">
    <location>
        <begin position="242"/>
        <end position="316"/>
    </location>
</feature>
<feature type="coiled-coil region" evidence="1">
    <location>
        <begin position="379"/>
        <end position="417"/>
    </location>
</feature>
<name>A0A3R7M0U9_9TRYP</name>
<evidence type="ECO:0000313" key="2">
    <source>
        <dbReference type="EMBL" id="RNF24451.1"/>
    </source>
</evidence>
<evidence type="ECO:0000313" key="3">
    <source>
        <dbReference type="Proteomes" id="UP000284403"/>
    </source>
</evidence>
<dbReference type="Proteomes" id="UP000284403">
    <property type="component" value="Unassembled WGS sequence"/>
</dbReference>
<evidence type="ECO:0000256" key="1">
    <source>
        <dbReference type="SAM" id="Coils"/>
    </source>
</evidence>
<gene>
    <name evidence="2" type="ORF">Tco025E_02548</name>
</gene>